<protein>
    <submittedName>
        <fullName evidence="2">Uncharacterized protein</fullName>
    </submittedName>
</protein>
<evidence type="ECO:0000313" key="5">
    <source>
        <dbReference type="Proteomes" id="UP000199693"/>
    </source>
</evidence>
<feature type="transmembrane region" description="Helical" evidence="1">
    <location>
        <begin position="50"/>
        <end position="71"/>
    </location>
</feature>
<sequence>MTPTAPTASLHGWRLFTALAVAVLAVTALCLLWQPQLVEALRSAIRATARTSFALFLATFLASALATLVPSPGSRALLRERRFLGLAFAFSHLVHGVLIIAYVKLFPETFWAGRTAAANIPGSVGYLFILALALTSFPAAVKALGARTWKLLHGTGTWVIAGIFCLSFFKRIPMGPWYVLGFALIFSAIVLKLTAKLATRQRRATPALRGATR</sequence>
<reference evidence="3 4" key="2">
    <citation type="submission" date="2017-06" db="EMBL/GenBank/DDBJ databases">
        <authorList>
            <person name="Varghese N."/>
            <person name="Submissions S."/>
        </authorList>
    </citation>
    <scope>NUCLEOTIDE SEQUENCE [LARGE SCALE GENOMIC DNA]</scope>
    <source>
        <strain evidence="3 4">RLD-1</strain>
    </source>
</reference>
<feature type="transmembrane region" description="Helical" evidence="1">
    <location>
        <begin position="83"/>
        <end position="103"/>
    </location>
</feature>
<reference evidence="2 5" key="1">
    <citation type="submission" date="2016-10" db="EMBL/GenBank/DDBJ databases">
        <authorList>
            <person name="de Groot N.N."/>
        </authorList>
    </citation>
    <scope>NUCLEOTIDE SEQUENCE [LARGE SCALE GENOMIC DNA]</scope>
    <source>
        <strain evidence="2 5">CCM 7361</strain>
    </source>
</reference>
<feature type="transmembrane region" description="Helical" evidence="1">
    <location>
        <begin position="175"/>
        <end position="195"/>
    </location>
</feature>
<dbReference type="RefSeq" id="WP_089394327.1">
    <property type="nucleotide sequence ID" value="NZ_FNEC01000072.1"/>
</dbReference>
<accession>A0A239N7L4</accession>
<name>A0A239N7L4_9PSED</name>
<dbReference type="Proteomes" id="UP000199693">
    <property type="component" value="Unassembled WGS sequence"/>
</dbReference>
<keyword evidence="1" id="KW-1133">Transmembrane helix</keyword>
<dbReference type="Proteomes" id="UP000198309">
    <property type="component" value="Unassembled WGS sequence"/>
</dbReference>
<organism evidence="2 5">
    <name type="scientific">Pseudomonas delhiensis</name>
    <dbReference type="NCBI Taxonomy" id="366289"/>
    <lineage>
        <taxon>Bacteria</taxon>
        <taxon>Pseudomonadati</taxon>
        <taxon>Pseudomonadota</taxon>
        <taxon>Gammaproteobacteria</taxon>
        <taxon>Pseudomonadales</taxon>
        <taxon>Pseudomonadaceae</taxon>
        <taxon>Pseudomonas</taxon>
    </lineage>
</organism>
<dbReference type="EMBL" id="FZPC01000038">
    <property type="protein sequence ID" value="SNT50434.1"/>
    <property type="molecule type" value="Genomic_DNA"/>
</dbReference>
<dbReference type="AlphaFoldDB" id="A0A239N7L4"/>
<evidence type="ECO:0000313" key="4">
    <source>
        <dbReference type="Proteomes" id="UP000198309"/>
    </source>
</evidence>
<keyword evidence="1" id="KW-0472">Membrane</keyword>
<dbReference type="EMBL" id="FNEC01000072">
    <property type="protein sequence ID" value="SDL11658.1"/>
    <property type="molecule type" value="Genomic_DNA"/>
</dbReference>
<feature type="transmembrane region" description="Helical" evidence="1">
    <location>
        <begin position="123"/>
        <end position="144"/>
    </location>
</feature>
<proteinExistence type="predicted"/>
<evidence type="ECO:0000313" key="3">
    <source>
        <dbReference type="EMBL" id="SNT50434.1"/>
    </source>
</evidence>
<keyword evidence="1" id="KW-0812">Transmembrane</keyword>
<evidence type="ECO:0000313" key="2">
    <source>
        <dbReference type="EMBL" id="SDL11658.1"/>
    </source>
</evidence>
<keyword evidence="4" id="KW-1185">Reference proteome</keyword>
<evidence type="ECO:0000256" key="1">
    <source>
        <dbReference type="SAM" id="Phobius"/>
    </source>
</evidence>
<gene>
    <name evidence="2" type="ORF">SAMN05216189_10722</name>
    <name evidence="3" type="ORF">SAMN06295949_13821</name>
</gene>